<dbReference type="Pfam" id="PF00460">
    <property type="entry name" value="Flg_bb_rod"/>
    <property type="match status" value="1"/>
</dbReference>
<evidence type="ECO:0000259" key="3">
    <source>
        <dbReference type="Pfam" id="PF00460"/>
    </source>
</evidence>
<feature type="domain" description="Flagellar basal-body/hook protein C-terminal" evidence="4">
    <location>
        <begin position="186"/>
        <end position="229"/>
    </location>
</feature>
<evidence type="ECO:0000259" key="4">
    <source>
        <dbReference type="Pfam" id="PF06429"/>
    </source>
</evidence>
<dbReference type="InterPro" id="IPR053967">
    <property type="entry name" value="LlgE_F_G-like_D1"/>
</dbReference>
<comment type="caution">
    <text evidence="6">The sequence shown here is derived from an EMBL/GenBank/DDBJ whole genome shotgun (WGS) entry which is preliminary data.</text>
</comment>
<reference evidence="6 7" key="1">
    <citation type="submission" date="2016-10" db="EMBL/GenBank/DDBJ databases">
        <authorList>
            <person name="Varghese N."/>
            <person name="Submissions S."/>
        </authorList>
    </citation>
    <scope>NUCLEOTIDE SEQUENCE [LARGE SCALE GENOMIC DNA]</scope>
    <source>
        <strain evidence="6 7">WC1T17</strain>
    </source>
</reference>
<protein>
    <submittedName>
        <fullName evidence="6">Flagellar basal-body rod protein FlgG</fullName>
    </submittedName>
</protein>
<evidence type="ECO:0000256" key="1">
    <source>
        <dbReference type="ARBA" id="ARBA00009677"/>
    </source>
</evidence>
<dbReference type="PANTHER" id="PTHR30435">
    <property type="entry name" value="FLAGELLAR PROTEIN"/>
    <property type="match status" value="1"/>
</dbReference>
<feature type="domain" description="Flagellar basal body rod protein N-terminal" evidence="3">
    <location>
        <begin position="15"/>
        <end position="35"/>
    </location>
</feature>
<name>A0ABY1AB17_9LACO</name>
<dbReference type="Pfam" id="PF22692">
    <property type="entry name" value="LlgE_F_G_D1"/>
    <property type="match status" value="1"/>
</dbReference>
<sequence length="234" mass="25367">MIRAIDTLKSNFEVLQKRQEATAGNVANVNTNGYREKKLFQSTLENVALHNYMGGVKNNQWVDVGDFTFGNQIDGSYLNTSSGALRQTDLPNDFAINGAGYFTVRMNNGQIGYTRNGNFTANEQGQLVTQEGYTVLGANGQAVAANTQNPQLMVVTFNDNVELENQGNTIYTTNAAGTQIRGNVIQGMLEGSNTDVAENMVDLIKTSREFEASQKALSTMNSTLEKAVNGLGSI</sequence>
<dbReference type="InterPro" id="IPR020013">
    <property type="entry name" value="Flagellar_FlgE/F/G"/>
</dbReference>
<comment type="similarity">
    <text evidence="1 2">Belongs to the flagella basal body rod proteins family.</text>
</comment>
<organism evidence="6 7">
    <name type="scientific">Ligilactobacillus ruminis</name>
    <dbReference type="NCBI Taxonomy" id="1623"/>
    <lineage>
        <taxon>Bacteria</taxon>
        <taxon>Bacillati</taxon>
        <taxon>Bacillota</taxon>
        <taxon>Bacilli</taxon>
        <taxon>Lactobacillales</taxon>
        <taxon>Lactobacillaceae</taxon>
        <taxon>Ligilactobacillus</taxon>
    </lineage>
</organism>
<dbReference type="InterPro" id="IPR001444">
    <property type="entry name" value="Flag_bb_rod_N"/>
</dbReference>
<evidence type="ECO:0000259" key="5">
    <source>
        <dbReference type="Pfam" id="PF22692"/>
    </source>
</evidence>
<dbReference type="InterPro" id="IPR010930">
    <property type="entry name" value="Flg_bb/hook_C_dom"/>
</dbReference>
<dbReference type="InterPro" id="IPR037925">
    <property type="entry name" value="FlgE/F/G-like"/>
</dbReference>
<comment type="subcellular location">
    <subcellularLocation>
        <location evidence="2">Bacterial flagellum basal body</location>
    </subcellularLocation>
</comment>
<evidence type="ECO:0000313" key="6">
    <source>
        <dbReference type="EMBL" id="SEM60147.1"/>
    </source>
</evidence>
<evidence type="ECO:0000313" key="7">
    <source>
        <dbReference type="Proteomes" id="UP000182089"/>
    </source>
</evidence>
<dbReference type="SUPFAM" id="SSF117143">
    <property type="entry name" value="Flagellar hook protein flgE"/>
    <property type="match status" value="1"/>
</dbReference>
<gene>
    <name evidence="6" type="ORF">SAMN05216431_10521</name>
</gene>
<dbReference type="NCBIfam" id="TIGR03506">
    <property type="entry name" value="FlgEFG_subfam"/>
    <property type="match status" value="1"/>
</dbReference>
<dbReference type="Proteomes" id="UP000182089">
    <property type="component" value="Unassembled WGS sequence"/>
</dbReference>
<keyword evidence="6" id="KW-0282">Flagellum</keyword>
<accession>A0ABY1AB17</accession>
<dbReference type="PANTHER" id="PTHR30435:SF19">
    <property type="entry name" value="FLAGELLAR BASAL-BODY ROD PROTEIN FLGG"/>
    <property type="match status" value="1"/>
</dbReference>
<keyword evidence="2" id="KW-0975">Bacterial flagellum</keyword>
<dbReference type="EMBL" id="FOCC01000005">
    <property type="protein sequence ID" value="SEM60147.1"/>
    <property type="molecule type" value="Genomic_DNA"/>
</dbReference>
<evidence type="ECO:0000256" key="2">
    <source>
        <dbReference type="RuleBase" id="RU362116"/>
    </source>
</evidence>
<keyword evidence="6" id="KW-0966">Cell projection</keyword>
<proteinExistence type="inferred from homology"/>
<dbReference type="Pfam" id="PF06429">
    <property type="entry name" value="Flg_bbr_C"/>
    <property type="match status" value="1"/>
</dbReference>
<feature type="domain" description="Flagellar hook protein FlgE/F/G-like D1" evidence="5">
    <location>
        <begin position="95"/>
        <end position="142"/>
    </location>
</feature>
<keyword evidence="6" id="KW-0969">Cilium</keyword>